<evidence type="ECO:0000256" key="2">
    <source>
        <dbReference type="SAM" id="SignalP"/>
    </source>
</evidence>
<proteinExistence type="inferred from homology"/>
<dbReference type="HOGENOM" id="CLU_038716_0_1_1"/>
<dbReference type="EMBL" id="KB822714">
    <property type="protein sequence ID" value="ETN44756.1"/>
    <property type="molecule type" value="Genomic_DNA"/>
</dbReference>
<organism evidence="3 4">
    <name type="scientific">Cyphellophora europaea (strain CBS 101466)</name>
    <name type="common">Phialophora europaea</name>
    <dbReference type="NCBI Taxonomy" id="1220924"/>
    <lineage>
        <taxon>Eukaryota</taxon>
        <taxon>Fungi</taxon>
        <taxon>Dikarya</taxon>
        <taxon>Ascomycota</taxon>
        <taxon>Pezizomycotina</taxon>
        <taxon>Eurotiomycetes</taxon>
        <taxon>Chaetothyriomycetidae</taxon>
        <taxon>Chaetothyriales</taxon>
        <taxon>Cyphellophoraceae</taxon>
        <taxon>Cyphellophora</taxon>
    </lineage>
</organism>
<dbReference type="PANTHER" id="PTHR30344:SF1">
    <property type="entry name" value="6-PHOSPHOGLUCONOLACTONASE"/>
    <property type="match status" value="1"/>
</dbReference>
<dbReference type="OrthoDB" id="9972196at2759"/>
<accession>W2S7S1</accession>
<dbReference type="RefSeq" id="XP_008713319.1">
    <property type="nucleotide sequence ID" value="XM_008715097.1"/>
</dbReference>
<dbReference type="PANTHER" id="PTHR30344">
    <property type="entry name" value="6-PHOSPHOGLUCONOLACTONASE-RELATED"/>
    <property type="match status" value="1"/>
</dbReference>
<evidence type="ECO:0008006" key="5">
    <source>
        <dbReference type="Google" id="ProtNLM"/>
    </source>
</evidence>
<dbReference type="AlphaFoldDB" id="W2S7S1"/>
<feature type="signal peptide" evidence="2">
    <location>
        <begin position="1"/>
        <end position="21"/>
    </location>
</feature>
<name>W2S7S1_CYPE1</name>
<dbReference type="InterPro" id="IPR019405">
    <property type="entry name" value="Lactonase_7-beta_prop"/>
</dbReference>
<dbReference type="GO" id="GO:0017057">
    <property type="term" value="F:6-phosphogluconolactonase activity"/>
    <property type="evidence" value="ECO:0007669"/>
    <property type="project" value="TreeGrafter"/>
</dbReference>
<evidence type="ECO:0000256" key="1">
    <source>
        <dbReference type="ARBA" id="ARBA00005564"/>
    </source>
</evidence>
<dbReference type="Proteomes" id="UP000030752">
    <property type="component" value="Unassembled WGS sequence"/>
</dbReference>
<dbReference type="GeneID" id="19977765"/>
<evidence type="ECO:0000313" key="4">
    <source>
        <dbReference type="Proteomes" id="UP000030752"/>
    </source>
</evidence>
<dbReference type="InParanoid" id="W2S7S1"/>
<reference evidence="3 4" key="1">
    <citation type="submission" date="2013-03" db="EMBL/GenBank/DDBJ databases">
        <title>The Genome Sequence of Phialophora europaea CBS 101466.</title>
        <authorList>
            <consortium name="The Broad Institute Genomics Platform"/>
            <person name="Cuomo C."/>
            <person name="de Hoog S."/>
            <person name="Gorbushina A."/>
            <person name="Walker B."/>
            <person name="Young S.K."/>
            <person name="Zeng Q."/>
            <person name="Gargeya S."/>
            <person name="Fitzgerald M."/>
            <person name="Haas B."/>
            <person name="Abouelleil A."/>
            <person name="Allen A.W."/>
            <person name="Alvarado L."/>
            <person name="Arachchi H.M."/>
            <person name="Berlin A.M."/>
            <person name="Chapman S.B."/>
            <person name="Gainer-Dewar J."/>
            <person name="Goldberg J."/>
            <person name="Griggs A."/>
            <person name="Gujja S."/>
            <person name="Hansen M."/>
            <person name="Howarth C."/>
            <person name="Imamovic A."/>
            <person name="Ireland A."/>
            <person name="Larimer J."/>
            <person name="McCowan C."/>
            <person name="Murphy C."/>
            <person name="Pearson M."/>
            <person name="Poon T.W."/>
            <person name="Priest M."/>
            <person name="Roberts A."/>
            <person name="Saif S."/>
            <person name="Shea T."/>
            <person name="Sisk P."/>
            <person name="Sykes S."/>
            <person name="Wortman J."/>
            <person name="Nusbaum C."/>
            <person name="Birren B."/>
        </authorList>
    </citation>
    <scope>NUCLEOTIDE SEQUENCE [LARGE SCALE GENOMIC DNA]</scope>
    <source>
        <strain evidence="3 4">CBS 101466</strain>
    </source>
</reference>
<dbReference type="SUPFAM" id="SSF50974">
    <property type="entry name" value="Nitrous oxide reductase, N-terminal domain"/>
    <property type="match status" value="1"/>
</dbReference>
<evidence type="ECO:0000313" key="3">
    <source>
        <dbReference type="EMBL" id="ETN44756.1"/>
    </source>
</evidence>
<keyword evidence="4" id="KW-1185">Reference proteome</keyword>
<dbReference type="InterPro" id="IPR050282">
    <property type="entry name" value="Cycloisomerase_2"/>
</dbReference>
<protein>
    <recommendedName>
        <fullName evidence="5">6-phosphogluconolactonase</fullName>
    </recommendedName>
</protein>
<dbReference type="SUPFAM" id="SSF63825">
    <property type="entry name" value="YWTD domain"/>
    <property type="match status" value="1"/>
</dbReference>
<dbReference type="Pfam" id="PF10282">
    <property type="entry name" value="Lactonase"/>
    <property type="match status" value="1"/>
</dbReference>
<sequence length="410" mass="43751">MPKASLALTAVLFCWLQLCKAQTFSDYIFVASNNGLVYTIHFWEDGAQFSLSEASRHDGCGASPTWLTLRTSGGLWCLDEGLLSAQASANRFTLSLDGNLAHAERINISAGPVQSVEIDNGRSLAIACYGGEFPIQGGVTTLVTSVNGSIEGGKFLQLPPLSSPGPKSAQTVARAHGTTLDPSGRFLIVPDLGADMVRVFSVQNGTGSIKFENQVKMLDGSGPRHAVFWRHPNATYSPSPAYLYVVSEFASTITVFKAVYTATSLALEYTGQTLSTLGNYSDSASLAAAAEIAISPDKRFLVVSNRNDTSFVSPPSDSLAVFKICPSDGSLEFRQLARAGGRWPRHFDINTAGDRVLVALQRDSKIVILSRDNDNGNIGSLVATLDIETTDTSGKDTGVNAAIWMRTPQA</sequence>
<gene>
    <name evidence="3" type="ORF">HMPREF1541_10426</name>
</gene>
<dbReference type="InterPro" id="IPR011045">
    <property type="entry name" value="N2O_reductase_N"/>
</dbReference>
<dbReference type="STRING" id="1220924.W2S7S1"/>
<dbReference type="InterPro" id="IPR015943">
    <property type="entry name" value="WD40/YVTN_repeat-like_dom_sf"/>
</dbReference>
<keyword evidence="2" id="KW-0732">Signal</keyword>
<dbReference type="VEuPathDB" id="FungiDB:HMPREF1541_10426"/>
<dbReference type="Gene3D" id="2.130.10.10">
    <property type="entry name" value="YVTN repeat-like/Quinoprotein amine dehydrogenase"/>
    <property type="match status" value="1"/>
</dbReference>
<comment type="similarity">
    <text evidence="1">Belongs to the cycloisomerase 2 family.</text>
</comment>
<feature type="chain" id="PRO_5004824169" description="6-phosphogluconolactonase" evidence="2">
    <location>
        <begin position="22"/>
        <end position="410"/>
    </location>
</feature>
<dbReference type="eggNOG" id="ENOG502S3WY">
    <property type="taxonomic scope" value="Eukaryota"/>
</dbReference>